<reference evidence="2" key="1">
    <citation type="journal article" date="2019" name="Int. J. Syst. Evol. Microbiol.">
        <title>The Global Catalogue of Microorganisms (GCM) 10K type strain sequencing project: providing services to taxonomists for standard genome sequencing and annotation.</title>
        <authorList>
            <consortium name="The Broad Institute Genomics Platform"/>
            <consortium name="The Broad Institute Genome Sequencing Center for Infectious Disease"/>
            <person name="Wu L."/>
            <person name="Ma J."/>
        </authorList>
    </citation>
    <scope>NUCLEOTIDE SEQUENCE [LARGE SCALE GENOMIC DNA]</scope>
    <source>
        <strain evidence="2">CGMCC 1.16026</strain>
    </source>
</reference>
<proteinExistence type="predicted"/>
<dbReference type="InterPro" id="IPR006311">
    <property type="entry name" value="TAT_signal"/>
</dbReference>
<name>A0ABW1ZD79_9BACT</name>
<evidence type="ECO:0000313" key="1">
    <source>
        <dbReference type="EMBL" id="MFC6647354.1"/>
    </source>
</evidence>
<dbReference type="PANTHER" id="PTHR31694:SF26">
    <property type="entry name" value="OS05G0151100 PROTEIN"/>
    <property type="match status" value="1"/>
</dbReference>
<protein>
    <submittedName>
        <fullName evidence="1">Ferritin-like domain-containing protein</fullName>
    </submittedName>
</protein>
<organism evidence="1 2">
    <name type="scientific">Granulicella cerasi</name>
    <dbReference type="NCBI Taxonomy" id="741063"/>
    <lineage>
        <taxon>Bacteria</taxon>
        <taxon>Pseudomonadati</taxon>
        <taxon>Acidobacteriota</taxon>
        <taxon>Terriglobia</taxon>
        <taxon>Terriglobales</taxon>
        <taxon>Acidobacteriaceae</taxon>
        <taxon>Granulicella</taxon>
    </lineage>
</organism>
<gene>
    <name evidence="1" type="ORF">ACFQBQ_17605</name>
</gene>
<dbReference type="InterPro" id="IPR052965">
    <property type="entry name" value="Pigment-catalase-like"/>
</dbReference>
<evidence type="ECO:0000313" key="2">
    <source>
        <dbReference type="Proteomes" id="UP001596391"/>
    </source>
</evidence>
<dbReference type="EMBL" id="JBHSWI010000001">
    <property type="protein sequence ID" value="MFC6647354.1"/>
    <property type="molecule type" value="Genomic_DNA"/>
</dbReference>
<dbReference type="RefSeq" id="WP_263371260.1">
    <property type="nucleotide sequence ID" value="NZ_JAGSYD010000002.1"/>
</dbReference>
<dbReference type="Pfam" id="PF13668">
    <property type="entry name" value="Ferritin_2"/>
    <property type="match status" value="1"/>
</dbReference>
<dbReference type="PROSITE" id="PS51318">
    <property type="entry name" value="TAT"/>
    <property type="match status" value="1"/>
</dbReference>
<dbReference type="PANTHER" id="PTHR31694">
    <property type="entry name" value="DESICCATION-LIKE PROTEIN"/>
    <property type="match status" value="1"/>
</dbReference>
<comment type="caution">
    <text evidence="1">The sequence shown here is derived from an EMBL/GenBank/DDBJ whole genome shotgun (WGS) entry which is preliminary data.</text>
</comment>
<dbReference type="Proteomes" id="UP001596391">
    <property type="component" value="Unassembled WGS sequence"/>
</dbReference>
<keyword evidence="2" id="KW-1185">Reference proteome</keyword>
<accession>A0ABW1ZD79</accession>
<sequence>MTGTLQRLVEKARSRRSFLAGAGSVAAAAALAGCSDDGTIIAPKIASYSDADILTFALNLEYLEAEFYLRAATGAGLASTDTGSSAGAVTVPTTTKLSGLTNFQQNLLNELAYTEQQHVKALRAALTAAGATPVSRPAIDFVTPFNTLASLAGIGSSLNAFTNFDTFITAAALFEDVGVTAYAGAATAISAAGVKSGILAAAAGIMATEAYHGATLRGYLTSQAYTLGTTAYPYYTYFNQLQTVISTLSTNYGTVALAGPTAAPQTTVPSTVIASTIVPADANGLALPRSTDQVLHIVYGTLSNTSGSTTSAAGVTKGGFFPAGLNGNISTTQS</sequence>
<dbReference type="PROSITE" id="PS51257">
    <property type="entry name" value="PROKAR_LIPOPROTEIN"/>
    <property type="match status" value="1"/>
</dbReference>